<feature type="compositionally biased region" description="Basic and acidic residues" evidence="1">
    <location>
        <begin position="29"/>
        <end position="45"/>
    </location>
</feature>
<dbReference type="Proteomes" id="UP001153269">
    <property type="component" value="Unassembled WGS sequence"/>
</dbReference>
<feature type="region of interest" description="Disordered" evidence="1">
    <location>
        <begin position="15"/>
        <end position="50"/>
    </location>
</feature>
<dbReference type="AlphaFoldDB" id="A0A9N7VIC9"/>
<evidence type="ECO:0000313" key="3">
    <source>
        <dbReference type="Proteomes" id="UP001153269"/>
    </source>
</evidence>
<gene>
    <name evidence="2" type="ORF">PLEPLA_LOCUS36490</name>
</gene>
<protein>
    <submittedName>
        <fullName evidence="2">Uncharacterized protein</fullName>
    </submittedName>
</protein>
<feature type="compositionally biased region" description="Polar residues" evidence="1">
    <location>
        <begin position="15"/>
        <end position="24"/>
    </location>
</feature>
<organism evidence="2 3">
    <name type="scientific">Pleuronectes platessa</name>
    <name type="common">European plaice</name>
    <dbReference type="NCBI Taxonomy" id="8262"/>
    <lineage>
        <taxon>Eukaryota</taxon>
        <taxon>Metazoa</taxon>
        <taxon>Chordata</taxon>
        <taxon>Craniata</taxon>
        <taxon>Vertebrata</taxon>
        <taxon>Euteleostomi</taxon>
        <taxon>Actinopterygii</taxon>
        <taxon>Neopterygii</taxon>
        <taxon>Teleostei</taxon>
        <taxon>Neoteleostei</taxon>
        <taxon>Acanthomorphata</taxon>
        <taxon>Carangaria</taxon>
        <taxon>Pleuronectiformes</taxon>
        <taxon>Pleuronectoidei</taxon>
        <taxon>Pleuronectidae</taxon>
        <taxon>Pleuronectes</taxon>
    </lineage>
</organism>
<evidence type="ECO:0000313" key="2">
    <source>
        <dbReference type="EMBL" id="CAB1448840.1"/>
    </source>
</evidence>
<evidence type="ECO:0000256" key="1">
    <source>
        <dbReference type="SAM" id="MobiDB-lite"/>
    </source>
</evidence>
<feature type="region of interest" description="Disordered" evidence="1">
    <location>
        <begin position="62"/>
        <end position="88"/>
    </location>
</feature>
<comment type="caution">
    <text evidence="2">The sequence shown here is derived from an EMBL/GenBank/DDBJ whole genome shotgun (WGS) entry which is preliminary data.</text>
</comment>
<reference evidence="2" key="1">
    <citation type="submission" date="2020-03" db="EMBL/GenBank/DDBJ databases">
        <authorList>
            <person name="Weist P."/>
        </authorList>
    </citation>
    <scope>NUCLEOTIDE SEQUENCE</scope>
</reference>
<keyword evidence="3" id="KW-1185">Reference proteome</keyword>
<dbReference type="EMBL" id="CADEAL010003991">
    <property type="protein sequence ID" value="CAB1448840.1"/>
    <property type="molecule type" value="Genomic_DNA"/>
</dbReference>
<feature type="compositionally biased region" description="Basic and acidic residues" evidence="1">
    <location>
        <begin position="288"/>
        <end position="305"/>
    </location>
</feature>
<feature type="region of interest" description="Disordered" evidence="1">
    <location>
        <begin position="284"/>
        <end position="306"/>
    </location>
</feature>
<name>A0A9N7VIC9_PLEPL</name>
<feature type="compositionally biased region" description="Low complexity" evidence="1">
    <location>
        <begin position="62"/>
        <end position="71"/>
    </location>
</feature>
<sequence>MCLVGSRRLRASRSTGFKTSCSSDLSEEGGGRREEAGGRREEGGGRRCSRSSLDISKLSLLPTLDSSSPRTQRTRRRRLTGRNPDSLHLHSPTLTSYTSLYNSIKTCPSLSTLHFRPPLVPREFTSLRLTLCAPSVRGRAVGRCDLRPLRCAGSWRTAWATCCTLTVCLSNGVVSYLHLLAETESNRFNFSEFIFHPEPAETPRCHRKHKTCSPCCSPISPSLFFEDLSAQLLSHFTHQPPARPQQVSALLPVQPGHHTQQRPDGPLTPPLCTGLREQVAAALRRRAKTDERKWSGGDENPREPEAISSSLYRDCCSSPDGVDSRYTSPTNTIKFLCVLVTLLLVIAGKSLTLLSTK</sequence>
<proteinExistence type="predicted"/>
<accession>A0A9N7VIC9</accession>